<dbReference type="CDD" id="cd04211">
    <property type="entry name" value="Cupredoxin_like_2"/>
    <property type="match status" value="1"/>
</dbReference>
<evidence type="ECO:0000256" key="2">
    <source>
        <dbReference type="ARBA" id="ARBA00022448"/>
    </source>
</evidence>
<evidence type="ECO:0000256" key="4">
    <source>
        <dbReference type="ARBA" id="ARBA00022764"/>
    </source>
</evidence>
<evidence type="ECO:0000259" key="8">
    <source>
        <dbReference type="Pfam" id="PF00127"/>
    </source>
</evidence>
<dbReference type="GO" id="GO:0009055">
    <property type="term" value="F:electron transfer activity"/>
    <property type="evidence" value="ECO:0007669"/>
    <property type="project" value="InterPro"/>
</dbReference>
<keyword evidence="10" id="KW-1185">Reference proteome</keyword>
<keyword evidence="4" id="KW-0574">Periplasm</keyword>
<evidence type="ECO:0000256" key="3">
    <source>
        <dbReference type="ARBA" id="ARBA00022723"/>
    </source>
</evidence>
<dbReference type="InterPro" id="IPR028871">
    <property type="entry name" value="BlueCu_1_BS"/>
</dbReference>
<evidence type="ECO:0000256" key="7">
    <source>
        <dbReference type="SAM" id="SignalP"/>
    </source>
</evidence>
<dbReference type="InterPro" id="IPR050845">
    <property type="entry name" value="Cu-binding_ET"/>
</dbReference>
<dbReference type="AlphaFoldDB" id="A0A6J5ASY3"/>
<evidence type="ECO:0000256" key="6">
    <source>
        <dbReference type="ARBA" id="ARBA00023008"/>
    </source>
</evidence>
<evidence type="ECO:0000256" key="5">
    <source>
        <dbReference type="ARBA" id="ARBA00022982"/>
    </source>
</evidence>
<gene>
    <name evidence="9" type="ORF">LMG26845_03611</name>
</gene>
<keyword evidence="2" id="KW-0813">Transport</keyword>
<dbReference type="Pfam" id="PF00127">
    <property type="entry name" value="Copper-bind"/>
    <property type="match status" value="1"/>
</dbReference>
<dbReference type="InterPro" id="IPR000923">
    <property type="entry name" value="BlueCu_1"/>
</dbReference>
<evidence type="ECO:0000256" key="1">
    <source>
        <dbReference type="ARBA" id="ARBA00004418"/>
    </source>
</evidence>
<dbReference type="InterPro" id="IPR008972">
    <property type="entry name" value="Cupredoxin"/>
</dbReference>
<evidence type="ECO:0000313" key="9">
    <source>
        <dbReference type="EMBL" id="CAB3667708.1"/>
    </source>
</evidence>
<organism evidence="9 10">
    <name type="scientific">Achromobacter insuavis</name>
    <dbReference type="NCBI Taxonomy" id="1287735"/>
    <lineage>
        <taxon>Bacteria</taxon>
        <taxon>Pseudomonadati</taxon>
        <taxon>Pseudomonadota</taxon>
        <taxon>Betaproteobacteria</taxon>
        <taxon>Burkholderiales</taxon>
        <taxon>Alcaligenaceae</taxon>
        <taxon>Achromobacter</taxon>
    </lineage>
</organism>
<dbReference type="PANTHER" id="PTHR38439:SF3">
    <property type="entry name" value="COPPER-RESISTANT CUPROPROTEIN COPI"/>
    <property type="match status" value="1"/>
</dbReference>
<feature type="signal peptide" evidence="7">
    <location>
        <begin position="1"/>
        <end position="37"/>
    </location>
</feature>
<keyword evidence="3" id="KW-0479">Metal-binding</keyword>
<dbReference type="GO" id="GO:0005507">
    <property type="term" value="F:copper ion binding"/>
    <property type="evidence" value="ECO:0007669"/>
    <property type="project" value="InterPro"/>
</dbReference>
<accession>A0A6J5ASY3</accession>
<sequence>MVNSHEGISMQGTLLRITRTTAQALLAALLGAGSAFAAGTHGEHAGHAMPAASAPIGTPGDAARVTRAIDIDMTDAMRFTPAQVQVKAGETVRFNVRNSGRIRHEMVLGTDADLQAHYAMMMKDPGMRHEEANAVSLDGGKSGQIVWKFDRAGTVSFGCLEPGHYAAGMKGAVSVQ</sequence>
<dbReference type="PANTHER" id="PTHR38439">
    <property type="entry name" value="AURACYANIN-B"/>
    <property type="match status" value="1"/>
</dbReference>
<proteinExistence type="predicted"/>
<dbReference type="Gene3D" id="2.60.40.420">
    <property type="entry name" value="Cupredoxins - blue copper proteins"/>
    <property type="match status" value="1"/>
</dbReference>
<dbReference type="EMBL" id="CADIJR010000036">
    <property type="protein sequence ID" value="CAB3667708.1"/>
    <property type="molecule type" value="Genomic_DNA"/>
</dbReference>
<keyword evidence="5" id="KW-0249">Electron transport</keyword>
<reference evidence="9 10" key="1">
    <citation type="submission" date="2020-04" db="EMBL/GenBank/DDBJ databases">
        <authorList>
            <person name="De Canck E."/>
        </authorList>
    </citation>
    <scope>NUCLEOTIDE SEQUENCE [LARGE SCALE GENOMIC DNA]</scope>
    <source>
        <strain evidence="9 10">LMG 26845</strain>
    </source>
</reference>
<protein>
    <recommendedName>
        <fullName evidence="8">Blue (type 1) copper domain-containing protein</fullName>
    </recommendedName>
</protein>
<dbReference type="Proteomes" id="UP000507979">
    <property type="component" value="Unassembled WGS sequence"/>
</dbReference>
<dbReference type="GO" id="GO:0042597">
    <property type="term" value="C:periplasmic space"/>
    <property type="evidence" value="ECO:0007669"/>
    <property type="project" value="UniProtKB-SubCell"/>
</dbReference>
<name>A0A6J5ASY3_9BURK</name>
<comment type="subcellular location">
    <subcellularLocation>
        <location evidence="1">Periplasm</location>
    </subcellularLocation>
</comment>
<feature type="domain" description="Blue (type 1) copper" evidence="8">
    <location>
        <begin position="69"/>
        <end position="176"/>
    </location>
</feature>
<keyword evidence="6" id="KW-0186">Copper</keyword>
<dbReference type="SUPFAM" id="SSF49503">
    <property type="entry name" value="Cupredoxins"/>
    <property type="match status" value="1"/>
</dbReference>
<feature type="chain" id="PRO_5026779364" description="Blue (type 1) copper domain-containing protein" evidence="7">
    <location>
        <begin position="38"/>
        <end position="176"/>
    </location>
</feature>
<dbReference type="PROSITE" id="PS00196">
    <property type="entry name" value="COPPER_BLUE"/>
    <property type="match status" value="1"/>
</dbReference>
<evidence type="ECO:0000313" key="10">
    <source>
        <dbReference type="Proteomes" id="UP000507979"/>
    </source>
</evidence>
<keyword evidence="7" id="KW-0732">Signal</keyword>